<evidence type="ECO:0000313" key="3">
    <source>
        <dbReference type="Proteomes" id="UP000234335"/>
    </source>
</evidence>
<dbReference type="EMBL" id="PKGS01000013">
    <property type="protein sequence ID" value="PKZ14546.1"/>
    <property type="molecule type" value="Genomic_DNA"/>
</dbReference>
<dbReference type="InterPro" id="IPR010360">
    <property type="entry name" value="DUF956"/>
</dbReference>
<dbReference type="OrthoDB" id="1646215at2"/>
<proteinExistence type="predicted"/>
<gene>
    <name evidence="1" type="ORF">CYJ34_09435</name>
    <name evidence="2" type="ORF">NCTC9810_01857</name>
</gene>
<keyword evidence="3" id="KW-1185">Reference proteome</keyword>
<accession>A0A2I1M348</accession>
<reference evidence="1 3" key="1">
    <citation type="submission" date="2017-12" db="EMBL/GenBank/DDBJ databases">
        <title>Phylogenetic diversity of female urinary microbiome.</title>
        <authorList>
            <person name="Thomas-White K."/>
            <person name="Wolfe A.J."/>
        </authorList>
    </citation>
    <scope>NUCLEOTIDE SEQUENCE [LARGE SCALE GENOMIC DNA]</scope>
    <source>
        <strain evidence="1 3">UMB0119</strain>
    </source>
</reference>
<evidence type="ECO:0000313" key="4">
    <source>
        <dbReference type="Proteomes" id="UP000255124"/>
    </source>
</evidence>
<sequence length="118" mass="13789">MLSSQNKSIDLTIKAKHLQGFTSSGDVIIGDKAFEYYNEKNPRDYIQIPWTEVDLITAEVIFKNKIPRFALHTKQNGDFIFTTQDNKKTLRAINKYIPGEKLRRSLSFKDYLKRAFKK</sequence>
<dbReference type="Pfam" id="PF06115">
    <property type="entry name" value="DUF956"/>
    <property type="match status" value="1"/>
</dbReference>
<dbReference type="RefSeq" id="WP_101541040.1">
    <property type="nucleotide sequence ID" value="NZ_CALTZC010000001.1"/>
</dbReference>
<dbReference type="Proteomes" id="UP000234335">
    <property type="component" value="Unassembled WGS sequence"/>
</dbReference>
<evidence type="ECO:0000313" key="1">
    <source>
        <dbReference type="EMBL" id="PKZ14546.1"/>
    </source>
</evidence>
<reference evidence="2 4" key="2">
    <citation type="submission" date="2018-06" db="EMBL/GenBank/DDBJ databases">
        <authorList>
            <consortium name="Pathogen Informatics"/>
            <person name="Doyle S."/>
        </authorList>
    </citation>
    <scope>NUCLEOTIDE SEQUENCE [LARGE SCALE GENOMIC DNA]</scope>
    <source>
        <strain evidence="2 4">NCTC9810</strain>
    </source>
</reference>
<organism evidence="1 3">
    <name type="scientific">Anaerococcus octavius</name>
    <dbReference type="NCBI Taxonomy" id="54007"/>
    <lineage>
        <taxon>Bacteria</taxon>
        <taxon>Bacillati</taxon>
        <taxon>Bacillota</taxon>
        <taxon>Tissierellia</taxon>
        <taxon>Tissierellales</taxon>
        <taxon>Peptoniphilaceae</taxon>
        <taxon>Anaerococcus</taxon>
    </lineage>
</organism>
<dbReference type="Proteomes" id="UP000255124">
    <property type="component" value="Unassembled WGS sequence"/>
</dbReference>
<protein>
    <submittedName>
        <fullName evidence="1">DUF956 domain-containing protein</fullName>
    </submittedName>
    <submittedName>
        <fullName evidence="2">Uncharacterized protein conserved in bacteria</fullName>
    </submittedName>
</protein>
<evidence type="ECO:0000313" key="2">
    <source>
        <dbReference type="EMBL" id="SUU93496.1"/>
    </source>
</evidence>
<dbReference type="AlphaFoldDB" id="A0A2I1M348"/>
<dbReference type="EMBL" id="UFTA01000002">
    <property type="protein sequence ID" value="SUU93496.1"/>
    <property type="molecule type" value="Genomic_DNA"/>
</dbReference>
<name>A0A2I1M348_9FIRM</name>